<accession>A0A8S0YN07</accession>
<comment type="caution">
    <text evidence="1">The sequence shown here is derived from an EMBL/GenBank/DDBJ whole genome shotgun (WGS) entry which is preliminary data.</text>
</comment>
<protein>
    <submittedName>
        <fullName evidence="1">Uncharacterized protein</fullName>
    </submittedName>
</protein>
<evidence type="ECO:0000313" key="2">
    <source>
        <dbReference type="Proteomes" id="UP000494256"/>
    </source>
</evidence>
<gene>
    <name evidence="1" type="ORF">APLA_LOCUS350</name>
</gene>
<dbReference type="EMBL" id="CADEBD010000037">
    <property type="protein sequence ID" value="CAB3220531.1"/>
    <property type="molecule type" value="Genomic_DNA"/>
</dbReference>
<proteinExistence type="predicted"/>
<dbReference type="AlphaFoldDB" id="A0A8S0YN07"/>
<dbReference type="Proteomes" id="UP000494256">
    <property type="component" value="Unassembled WGS sequence"/>
</dbReference>
<organism evidence="1 2">
    <name type="scientific">Arctia plantaginis</name>
    <name type="common">Wood tiger moth</name>
    <name type="synonym">Phalaena plantaginis</name>
    <dbReference type="NCBI Taxonomy" id="874455"/>
    <lineage>
        <taxon>Eukaryota</taxon>
        <taxon>Metazoa</taxon>
        <taxon>Ecdysozoa</taxon>
        <taxon>Arthropoda</taxon>
        <taxon>Hexapoda</taxon>
        <taxon>Insecta</taxon>
        <taxon>Pterygota</taxon>
        <taxon>Neoptera</taxon>
        <taxon>Endopterygota</taxon>
        <taxon>Lepidoptera</taxon>
        <taxon>Glossata</taxon>
        <taxon>Ditrysia</taxon>
        <taxon>Noctuoidea</taxon>
        <taxon>Erebidae</taxon>
        <taxon>Arctiinae</taxon>
        <taxon>Arctia</taxon>
    </lineage>
</organism>
<evidence type="ECO:0000313" key="1">
    <source>
        <dbReference type="EMBL" id="CAB3220531.1"/>
    </source>
</evidence>
<dbReference type="OrthoDB" id="8014143at2759"/>
<sequence length="131" mass="15039">MLAYRGPTLVLIQAEEMRSRTRTKDVVPEHFDPGLPQTLRAGSDPRKPLLIIPEDFHSVTFKGVPYPLQNIEVWSCGDQASRETQLEIKKWQVKEAERQRSVKLSAADWIEHPDRYLLELAGRPQYINSAS</sequence>
<name>A0A8S0YN07_ARCPL</name>
<reference evidence="1 2" key="1">
    <citation type="submission" date="2020-04" db="EMBL/GenBank/DDBJ databases">
        <authorList>
            <person name="Wallbank WR R."/>
            <person name="Pardo Diaz C."/>
            <person name="Kozak K."/>
            <person name="Martin S."/>
            <person name="Jiggins C."/>
            <person name="Moest M."/>
            <person name="Warren A I."/>
            <person name="Byers J.R.P. K."/>
            <person name="Montejo-Kovacevich G."/>
            <person name="Yen C E."/>
        </authorList>
    </citation>
    <scope>NUCLEOTIDE SEQUENCE [LARGE SCALE GENOMIC DNA]</scope>
</reference>